<feature type="binding site" evidence="9">
    <location>
        <position position="47"/>
    </location>
    <ligand>
        <name>ATP</name>
        <dbReference type="ChEBI" id="CHEBI:30616"/>
    </ligand>
</feature>
<dbReference type="Gene3D" id="3.30.200.20">
    <property type="entry name" value="Phosphorylase Kinase, domain 1"/>
    <property type="match status" value="1"/>
</dbReference>
<keyword evidence="2" id="KW-0723">Serine/threonine-protein kinase</keyword>
<dbReference type="EC" id="2.7.11.1" evidence="1"/>
<comment type="catalytic activity">
    <reaction evidence="8">
        <text>L-seryl-[protein] + ATP = O-phospho-L-seryl-[protein] + ADP + H(+)</text>
        <dbReference type="Rhea" id="RHEA:17989"/>
        <dbReference type="Rhea" id="RHEA-COMP:9863"/>
        <dbReference type="Rhea" id="RHEA-COMP:11604"/>
        <dbReference type="ChEBI" id="CHEBI:15378"/>
        <dbReference type="ChEBI" id="CHEBI:29999"/>
        <dbReference type="ChEBI" id="CHEBI:30616"/>
        <dbReference type="ChEBI" id="CHEBI:83421"/>
        <dbReference type="ChEBI" id="CHEBI:456216"/>
        <dbReference type="EC" id="2.7.11.1"/>
    </reaction>
</comment>
<keyword evidence="13" id="KW-1185">Reference proteome</keyword>
<reference evidence="12 13" key="1">
    <citation type="submission" date="2017-06" db="EMBL/GenBank/DDBJ databases">
        <title>Complete genome sequence of Paenibacillus donghaensis KCTC 13049T isolated from East Sea sediment, South Korea.</title>
        <authorList>
            <person name="Jung B.K."/>
            <person name="Hong S.-J."/>
            <person name="Shin J.-H."/>
        </authorList>
    </citation>
    <scope>NUCLEOTIDE SEQUENCE [LARGE SCALE GENOMIC DNA]</scope>
    <source>
        <strain evidence="12 13">KCTC 13049</strain>
    </source>
</reference>
<dbReference type="PROSITE" id="PS50011">
    <property type="entry name" value="PROTEIN_KINASE_DOM"/>
    <property type="match status" value="1"/>
</dbReference>
<dbReference type="GO" id="GO:0005524">
    <property type="term" value="F:ATP binding"/>
    <property type="evidence" value="ECO:0007669"/>
    <property type="project" value="UniProtKB-UniRule"/>
</dbReference>
<comment type="catalytic activity">
    <reaction evidence="7">
        <text>L-threonyl-[protein] + ATP = O-phospho-L-threonyl-[protein] + ADP + H(+)</text>
        <dbReference type="Rhea" id="RHEA:46608"/>
        <dbReference type="Rhea" id="RHEA-COMP:11060"/>
        <dbReference type="Rhea" id="RHEA-COMP:11605"/>
        <dbReference type="ChEBI" id="CHEBI:15378"/>
        <dbReference type="ChEBI" id="CHEBI:30013"/>
        <dbReference type="ChEBI" id="CHEBI:30616"/>
        <dbReference type="ChEBI" id="CHEBI:61977"/>
        <dbReference type="ChEBI" id="CHEBI:456216"/>
        <dbReference type="EC" id="2.7.11.1"/>
    </reaction>
</comment>
<dbReference type="Pfam" id="PF00069">
    <property type="entry name" value="Pkinase"/>
    <property type="match status" value="1"/>
</dbReference>
<proteinExistence type="predicted"/>
<evidence type="ECO:0000256" key="8">
    <source>
        <dbReference type="ARBA" id="ARBA00048679"/>
    </source>
</evidence>
<dbReference type="InterPro" id="IPR000719">
    <property type="entry name" value="Prot_kinase_dom"/>
</dbReference>
<dbReference type="InterPro" id="IPR017441">
    <property type="entry name" value="Protein_kinase_ATP_BS"/>
</dbReference>
<evidence type="ECO:0000256" key="9">
    <source>
        <dbReference type="PROSITE-ProRule" id="PRU10141"/>
    </source>
</evidence>
<evidence type="ECO:0000256" key="3">
    <source>
        <dbReference type="ARBA" id="ARBA00022679"/>
    </source>
</evidence>
<keyword evidence="4 9" id="KW-0547">Nucleotide-binding</keyword>
<evidence type="ECO:0000256" key="4">
    <source>
        <dbReference type="ARBA" id="ARBA00022741"/>
    </source>
</evidence>
<evidence type="ECO:0000256" key="2">
    <source>
        <dbReference type="ARBA" id="ARBA00022527"/>
    </source>
</evidence>
<protein>
    <recommendedName>
        <fullName evidence="1">non-specific serine/threonine protein kinase</fullName>
        <ecNumber evidence="1">2.7.11.1</ecNumber>
    </recommendedName>
</protein>
<dbReference type="AlphaFoldDB" id="A0A2Z2KFK1"/>
<evidence type="ECO:0000313" key="13">
    <source>
        <dbReference type="Proteomes" id="UP000249890"/>
    </source>
</evidence>
<dbReference type="OrthoDB" id="9788659at2"/>
<feature type="region of interest" description="Disordered" evidence="10">
    <location>
        <begin position="264"/>
        <end position="289"/>
    </location>
</feature>
<dbReference type="InterPro" id="IPR011009">
    <property type="entry name" value="Kinase-like_dom_sf"/>
</dbReference>
<evidence type="ECO:0000256" key="6">
    <source>
        <dbReference type="ARBA" id="ARBA00022840"/>
    </source>
</evidence>
<evidence type="ECO:0000259" key="11">
    <source>
        <dbReference type="PROSITE" id="PS50011"/>
    </source>
</evidence>
<evidence type="ECO:0000256" key="10">
    <source>
        <dbReference type="SAM" id="MobiDB-lite"/>
    </source>
</evidence>
<dbReference type="Gene3D" id="1.10.510.10">
    <property type="entry name" value="Transferase(Phosphotransferase) domain 1"/>
    <property type="match status" value="1"/>
</dbReference>
<evidence type="ECO:0000256" key="7">
    <source>
        <dbReference type="ARBA" id="ARBA00047899"/>
    </source>
</evidence>
<keyword evidence="6 9" id="KW-0067">ATP-binding</keyword>
<dbReference type="PANTHER" id="PTHR24363:SF0">
    <property type="entry name" value="SERINE_THREONINE KINASE LIKE DOMAIN CONTAINING 1"/>
    <property type="match status" value="1"/>
</dbReference>
<evidence type="ECO:0000256" key="5">
    <source>
        <dbReference type="ARBA" id="ARBA00022777"/>
    </source>
</evidence>
<dbReference type="RefSeq" id="WP_087915897.1">
    <property type="nucleotide sequence ID" value="NZ_CP021780.1"/>
</dbReference>
<dbReference type="Proteomes" id="UP000249890">
    <property type="component" value="Chromosome"/>
</dbReference>
<sequence>MNYQSKLKAGQVLGERYLIKRLIGSGGMSCVYLAEDLRLPGKRWAVKENAGIGPEYDDMAKEAELLVKLSHARLPRVVDYCLPDADGYCYLIMDYIDGVTLTQYMQQHPGPLPGRLILDLARQLLEVLLYLHAQQPPIVYRDLKPANVMLSESLSLTLIDFGIARSYAQGSLRETVNLGTAGFAAPEQYEAGPCLPAVDQYGLGAVLLYMATGGHETRWRSGMEARLRPVVDHGLIPVIRRLLRVHPDDRYPDAAAVLEAVEQVRSHSDPHGARQKMRIQPPHRSGQQPPTVAAVLGAAPGLGATHTSLALSVYLSGLGPTAWVDMNLESPVHERLQQMFGEETELLSPAGSEGAAFSWQNIHFWRPGAEGSLTGVHEAGYTYVVLDLGTGEGSGGLQLFAASELPLLVASGADWRLEETLRWLRRCGLAPQPKWNIGLPLAGPLAQKLLQEHIGLGRVLELPFQRDPFQRKGKLAGALRSVVSGASEMNAEAVGRGFFKI</sequence>
<organism evidence="12 13">
    <name type="scientific">Paenibacillus donghaensis</name>
    <dbReference type="NCBI Taxonomy" id="414771"/>
    <lineage>
        <taxon>Bacteria</taxon>
        <taxon>Bacillati</taxon>
        <taxon>Bacillota</taxon>
        <taxon>Bacilli</taxon>
        <taxon>Bacillales</taxon>
        <taxon>Paenibacillaceae</taxon>
        <taxon>Paenibacillus</taxon>
    </lineage>
</organism>
<accession>A0A2Z2KFK1</accession>
<dbReference type="EMBL" id="CP021780">
    <property type="protein sequence ID" value="ASA21890.1"/>
    <property type="molecule type" value="Genomic_DNA"/>
</dbReference>
<dbReference type="SUPFAM" id="SSF56112">
    <property type="entry name" value="Protein kinase-like (PK-like)"/>
    <property type="match status" value="1"/>
</dbReference>
<dbReference type="InterPro" id="IPR027417">
    <property type="entry name" value="P-loop_NTPase"/>
</dbReference>
<evidence type="ECO:0000313" key="12">
    <source>
        <dbReference type="EMBL" id="ASA21890.1"/>
    </source>
</evidence>
<dbReference type="SMART" id="SM00220">
    <property type="entry name" value="S_TKc"/>
    <property type="match status" value="1"/>
</dbReference>
<keyword evidence="3" id="KW-0808">Transferase</keyword>
<gene>
    <name evidence="12" type="ORF">B9T62_14560</name>
</gene>
<dbReference type="SUPFAM" id="SSF52540">
    <property type="entry name" value="P-loop containing nucleoside triphosphate hydrolases"/>
    <property type="match status" value="1"/>
</dbReference>
<name>A0A2Z2KFK1_9BACL</name>
<keyword evidence="5" id="KW-0418">Kinase</keyword>
<feature type="domain" description="Protein kinase" evidence="11">
    <location>
        <begin position="17"/>
        <end position="262"/>
    </location>
</feature>
<dbReference type="KEGG" id="pdh:B9T62_14560"/>
<dbReference type="InterPro" id="IPR008271">
    <property type="entry name" value="Ser/Thr_kinase_AS"/>
</dbReference>
<dbReference type="GO" id="GO:0004674">
    <property type="term" value="F:protein serine/threonine kinase activity"/>
    <property type="evidence" value="ECO:0007669"/>
    <property type="project" value="UniProtKB-KW"/>
</dbReference>
<evidence type="ECO:0000256" key="1">
    <source>
        <dbReference type="ARBA" id="ARBA00012513"/>
    </source>
</evidence>
<dbReference type="PROSITE" id="PS00108">
    <property type="entry name" value="PROTEIN_KINASE_ST"/>
    <property type="match status" value="1"/>
</dbReference>
<dbReference type="PANTHER" id="PTHR24363">
    <property type="entry name" value="SERINE/THREONINE PROTEIN KINASE"/>
    <property type="match status" value="1"/>
</dbReference>
<dbReference type="PROSITE" id="PS00107">
    <property type="entry name" value="PROTEIN_KINASE_ATP"/>
    <property type="match status" value="1"/>
</dbReference>
<dbReference type="CDD" id="cd14014">
    <property type="entry name" value="STKc_PknB_like"/>
    <property type="match status" value="1"/>
</dbReference>